<dbReference type="GO" id="GO:0016020">
    <property type="term" value="C:membrane"/>
    <property type="evidence" value="ECO:0007669"/>
    <property type="project" value="UniProtKB-SubCell"/>
</dbReference>
<keyword evidence="9" id="KW-0564">Palmitate</keyword>
<keyword evidence="7 11" id="KW-1133">Transmembrane helix</keyword>
<dbReference type="InterPro" id="IPR031381">
    <property type="entry name" value="YtcA"/>
</dbReference>
<evidence type="ECO:0000256" key="4">
    <source>
        <dbReference type="ARBA" id="ARBA00022475"/>
    </source>
</evidence>
<evidence type="ECO:0000256" key="11">
    <source>
        <dbReference type="SAM" id="Phobius"/>
    </source>
</evidence>
<evidence type="ECO:0000256" key="6">
    <source>
        <dbReference type="ARBA" id="ARBA00022729"/>
    </source>
</evidence>
<dbReference type="AlphaFoldDB" id="A0A432LQ13"/>
<evidence type="ECO:0000256" key="9">
    <source>
        <dbReference type="ARBA" id="ARBA00023139"/>
    </source>
</evidence>
<keyword evidence="5 11" id="KW-0812">Transmembrane</keyword>
<evidence type="ECO:0000256" key="5">
    <source>
        <dbReference type="ARBA" id="ARBA00022692"/>
    </source>
</evidence>
<keyword evidence="4" id="KW-1003">Cell membrane</keyword>
<evidence type="ECO:0000256" key="1">
    <source>
        <dbReference type="ARBA" id="ARBA00004141"/>
    </source>
</evidence>
<feature type="transmembrane region" description="Helical" evidence="11">
    <location>
        <begin position="58"/>
        <end position="78"/>
    </location>
</feature>
<organism evidence="12 13">
    <name type="scientific">Dyella dinghuensis</name>
    <dbReference type="NCBI Taxonomy" id="1920169"/>
    <lineage>
        <taxon>Bacteria</taxon>
        <taxon>Pseudomonadati</taxon>
        <taxon>Pseudomonadota</taxon>
        <taxon>Gammaproteobacteria</taxon>
        <taxon>Lysobacterales</taxon>
        <taxon>Rhodanobacteraceae</taxon>
        <taxon>Dyella</taxon>
    </lineage>
</organism>
<comment type="similarity">
    <text evidence="2">Belongs to the YtcA family.</text>
</comment>
<dbReference type="Proteomes" id="UP000267077">
    <property type="component" value="Unassembled WGS sequence"/>
</dbReference>
<keyword evidence="10" id="KW-0449">Lipoprotein</keyword>
<reference evidence="12 13" key="1">
    <citation type="submission" date="2018-12" db="EMBL/GenBank/DDBJ databases">
        <title>Dyella dinghuensis sp. nov. DHOA06 and Dyella choica sp. nov. 4M-K27, isolated from forest soil.</title>
        <authorList>
            <person name="Qiu L.-H."/>
            <person name="Gao Z.-H."/>
        </authorList>
    </citation>
    <scope>NUCLEOTIDE SEQUENCE [LARGE SCALE GENOMIC DNA]</scope>
    <source>
        <strain evidence="12 13">DHOA06</strain>
    </source>
</reference>
<keyword evidence="6" id="KW-0732">Signal</keyword>
<comment type="subcellular location">
    <subcellularLocation>
        <location evidence="1">Membrane</location>
        <topology evidence="1">Multi-pass membrane protein</topology>
    </subcellularLocation>
</comment>
<evidence type="ECO:0000256" key="3">
    <source>
        <dbReference type="ARBA" id="ARBA00021237"/>
    </source>
</evidence>
<dbReference type="EMBL" id="RYZR01000007">
    <property type="protein sequence ID" value="RUL62258.1"/>
    <property type="molecule type" value="Genomic_DNA"/>
</dbReference>
<evidence type="ECO:0000256" key="10">
    <source>
        <dbReference type="ARBA" id="ARBA00023288"/>
    </source>
</evidence>
<evidence type="ECO:0000256" key="8">
    <source>
        <dbReference type="ARBA" id="ARBA00023136"/>
    </source>
</evidence>
<accession>A0A432LQ13</accession>
<keyword evidence="8 11" id="KW-0472">Membrane</keyword>
<name>A0A432LQ13_9GAMM</name>
<proteinExistence type="inferred from homology"/>
<gene>
    <name evidence="12" type="ORF">EKH79_15365</name>
</gene>
<feature type="transmembrane region" description="Helical" evidence="11">
    <location>
        <begin position="90"/>
        <end position="109"/>
    </location>
</feature>
<protein>
    <recommendedName>
        <fullName evidence="3">Uncharacterized protein YtcA</fullName>
    </recommendedName>
</protein>
<evidence type="ECO:0000313" key="13">
    <source>
        <dbReference type="Proteomes" id="UP000267077"/>
    </source>
</evidence>
<evidence type="ECO:0000256" key="2">
    <source>
        <dbReference type="ARBA" id="ARBA00008208"/>
    </source>
</evidence>
<comment type="caution">
    <text evidence="12">The sequence shown here is derived from an EMBL/GenBank/DDBJ whole genome shotgun (WGS) entry which is preliminary data.</text>
</comment>
<evidence type="ECO:0000256" key="7">
    <source>
        <dbReference type="ARBA" id="ARBA00022989"/>
    </source>
</evidence>
<sequence>MTILFEQTLPKKVLKMHSHQPARGRDYLRGAWVSCLSIGVAACSASPSRNILGSYFPTWMVCALLGIVVVVVIRGVLVKTGIDATLPVPVIVYLSMWTAATLAIWLLWLA</sequence>
<evidence type="ECO:0000313" key="12">
    <source>
        <dbReference type="EMBL" id="RUL62258.1"/>
    </source>
</evidence>
<keyword evidence="13" id="KW-1185">Reference proteome</keyword>
<dbReference type="Pfam" id="PF17090">
    <property type="entry name" value="Ytca"/>
    <property type="match status" value="1"/>
</dbReference>